<reference evidence="1" key="4">
    <citation type="submission" date="2025-09" db="UniProtKB">
        <authorList>
            <consortium name="Ensembl"/>
        </authorList>
    </citation>
    <scope>IDENTIFICATION</scope>
    <source>
        <strain evidence="1">HNI</strain>
    </source>
</reference>
<reference evidence="1 2" key="2">
    <citation type="submission" date="2017-04" db="EMBL/GenBank/DDBJ databases">
        <title>CpG methylation of centromeres and impact of large insertions on vertebrate speciation.</title>
        <authorList>
            <person name="Ichikawa K."/>
            <person name="Yoshimura J."/>
            <person name="Morishita S."/>
        </authorList>
    </citation>
    <scope>NUCLEOTIDE SEQUENCE</scope>
    <source>
        <strain evidence="1 2">HNI</strain>
    </source>
</reference>
<reference key="1">
    <citation type="journal article" date="2007" name="Nature">
        <title>The medaka draft genome and insights into vertebrate genome evolution.</title>
        <authorList>
            <person name="Kasahara M."/>
            <person name="Naruse K."/>
            <person name="Sasaki S."/>
            <person name="Nakatani Y."/>
            <person name="Qu W."/>
            <person name="Ahsan B."/>
            <person name="Yamada T."/>
            <person name="Nagayasu Y."/>
            <person name="Doi K."/>
            <person name="Kasai Y."/>
            <person name="Jindo T."/>
            <person name="Kobayashi D."/>
            <person name="Shimada A."/>
            <person name="Toyoda A."/>
            <person name="Kuroki Y."/>
            <person name="Fujiyama A."/>
            <person name="Sasaki T."/>
            <person name="Shimizu A."/>
            <person name="Asakawa S."/>
            <person name="Shimizu N."/>
            <person name="Hashimoto S."/>
            <person name="Yang J."/>
            <person name="Lee Y."/>
            <person name="Matsushima K."/>
            <person name="Sugano S."/>
            <person name="Sakaizumi M."/>
            <person name="Narita T."/>
            <person name="Ohishi K."/>
            <person name="Haga S."/>
            <person name="Ohta F."/>
            <person name="Nomoto H."/>
            <person name="Nogata K."/>
            <person name="Morishita T."/>
            <person name="Endo T."/>
            <person name="Shin-I T."/>
            <person name="Takeda H."/>
            <person name="Morishita S."/>
            <person name="Kohara Y."/>
        </authorList>
    </citation>
    <scope>NUCLEOTIDE SEQUENCE [LARGE SCALE GENOMIC DNA]</scope>
    <source>
        <strain>Hd-rR</strain>
    </source>
</reference>
<dbReference type="Proteomes" id="UP000265180">
    <property type="component" value="Chromosome 12"/>
</dbReference>
<dbReference type="Ensembl" id="ENSORLT00020030959.1">
    <property type="protein sequence ID" value="ENSORLP00020009541.1"/>
    <property type="gene ID" value="ENSORLG00020010450.1"/>
</dbReference>
<sequence length="238" mass="25734">MFGSKPRQIRKKESRCSTKHETEENVLCPTPPATRLCPTPPATRLCPTPPATRLCPTPPATRLCPTPPATRLCPTPLCPTPPATRLCPTPPATRLCPTPPATRLCPTPPATRLCPTPPATRLCPTPPATRLCPTPPATRLCPTPPATRLCPSAFFNKSDSYSFRILLNWATLPLDQCFSISGVMRCQGGRAVVAVLGTGNTGNCSGRKRGTVGLSAWKKNLRHCYYLLYPRVCNSLKL</sequence>
<name>A0A3P9KME4_ORYLA</name>
<organism evidence="1 2">
    <name type="scientific">Oryzias latipes</name>
    <name type="common">Japanese rice fish</name>
    <name type="synonym">Japanese killifish</name>
    <dbReference type="NCBI Taxonomy" id="8090"/>
    <lineage>
        <taxon>Eukaryota</taxon>
        <taxon>Metazoa</taxon>
        <taxon>Chordata</taxon>
        <taxon>Craniata</taxon>
        <taxon>Vertebrata</taxon>
        <taxon>Euteleostomi</taxon>
        <taxon>Actinopterygii</taxon>
        <taxon>Neopterygii</taxon>
        <taxon>Teleostei</taxon>
        <taxon>Neoteleostei</taxon>
        <taxon>Acanthomorphata</taxon>
        <taxon>Ovalentaria</taxon>
        <taxon>Atherinomorphae</taxon>
        <taxon>Beloniformes</taxon>
        <taxon>Adrianichthyidae</taxon>
        <taxon>Oryziinae</taxon>
        <taxon>Oryzias</taxon>
    </lineage>
</organism>
<dbReference type="AlphaFoldDB" id="A0A3P9KME4"/>
<accession>A0A3P9KME4</accession>
<reference evidence="1" key="3">
    <citation type="submission" date="2025-08" db="UniProtKB">
        <authorList>
            <consortium name="Ensembl"/>
        </authorList>
    </citation>
    <scope>IDENTIFICATION</scope>
    <source>
        <strain evidence="1">HNI</strain>
    </source>
</reference>
<dbReference type="PRINTS" id="PR01217">
    <property type="entry name" value="PRICHEXTENSN"/>
</dbReference>
<proteinExistence type="predicted"/>
<evidence type="ECO:0000313" key="2">
    <source>
        <dbReference type="Proteomes" id="UP000265180"/>
    </source>
</evidence>
<protein>
    <submittedName>
        <fullName evidence="1">Uncharacterized protein</fullName>
    </submittedName>
</protein>
<evidence type="ECO:0000313" key="1">
    <source>
        <dbReference type="Ensembl" id="ENSORLP00020009541.1"/>
    </source>
</evidence>